<reference evidence="2" key="1">
    <citation type="journal article" date="2022" name="Proc. Natl. Acad. Sci. U.S.A.">
        <title>Life cycle and functional genomics of the unicellular red alga Galdieria for elucidating algal and plant evolution and industrial use.</title>
        <authorList>
            <person name="Hirooka S."/>
            <person name="Itabashi T."/>
            <person name="Ichinose T.M."/>
            <person name="Onuma R."/>
            <person name="Fujiwara T."/>
            <person name="Yamashita S."/>
            <person name="Jong L.W."/>
            <person name="Tomita R."/>
            <person name="Iwane A.H."/>
            <person name="Miyagishima S.Y."/>
        </authorList>
    </citation>
    <scope>NUCLEOTIDE SEQUENCE</scope>
    <source>
        <strain evidence="2">NBRC 102759</strain>
    </source>
</reference>
<protein>
    <submittedName>
        <fullName evidence="2">Uncharacterized protein</fullName>
    </submittedName>
</protein>
<dbReference type="AlphaFoldDB" id="A0A9C7UNQ8"/>
<keyword evidence="3" id="KW-1185">Reference proteome</keyword>
<evidence type="ECO:0000313" key="2">
    <source>
        <dbReference type="EMBL" id="GJQ09742.1"/>
    </source>
</evidence>
<keyword evidence="1" id="KW-0812">Transmembrane</keyword>
<feature type="transmembrane region" description="Helical" evidence="1">
    <location>
        <begin position="107"/>
        <end position="131"/>
    </location>
</feature>
<feature type="transmembrane region" description="Helical" evidence="1">
    <location>
        <begin position="63"/>
        <end position="86"/>
    </location>
</feature>
<evidence type="ECO:0000256" key="1">
    <source>
        <dbReference type="SAM" id="Phobius"/>
    </source>
</evidence>
<feature type="transmembrane region" description="Helical" evidence="1">
    <location>
        <begin position="143"/>
        <end position="171"/>
    </location>
</feature>
<accession>A0A9C7UNQ8</accession>
<feature type="transmembrane region" description="Helical" evidence="1">
    <location>
        <begin position="20"/>
        <end position="43"/>
    </location>
</feature>
<dbReference type="EMBL" id="BQMJ01000010">
    <property type="protein sequence ID" value="GJQ09742.1"/>
    <property type="molecule type" value="Genomic_DNA"/>
</dbReference>
<sequence length="286" mass="33021">MLKKENEENSVGKELQSVWLLGILWTGAHMGPFLCTVIINSIIEDGDGILILSNLSKERDIVHILFYCYLSLSVLGFCCILILRAVDLTVRQQEMYRIEIIKWKIRFYLLAPFVLFLANSIELAIYIVLLVEDVAGNGYKLVGFWGCFLLTMSIIIFLVNIIMITSIFMAVAEAKRLKQALLKTGQNNNEQIMMNQVSWNQPHSINNHNYEWTLNSIRNPPRIAGMIQGNMSHSYDPSISTYQDLPQIKRSDFLFWSRQSQGVNNRTMYEYQSSTEEYIPDPVRYL</sequence>
<proteinExistence type="predicted"/>
<evidence type="ECO:0000313" key="3">
    <source>
        <dbReference type="Proteomes" id="UP001061958"/>
    </source>
</evidence>
<dbReference type="Proteomes" id="UP001061958">
    <property type="component" value="Unassembled WGS sequence"/>
</dbReference>
<name>A0A9C7UNQ8_9RHOD</name>
<comment type="caution">
    <text evidence="2">The sequence shown here is derived from an EMBL/GenBank/DDBJ whole genome shotgun (WGS) entry which is preliminary data.</text>
</comment>
<keyword evidence="1" id="KW-0472">Membrane</keyword>
<reference evidence="2" key="2">
    <citation type="submission" date="2022-01" db="EMBL/GenBank/DDBJ databases">
        <authorList>
            <person name="Hirooka S."/>
            <person name="Miyagishima S.Y."/>
        </authorList>
    </citation>
    <scope>NUCLEOTIDE SEQUENCE</scope>
    <source>
        <strain evidence="2">NBRC 102759</strain>
    </source>
</reference>
<keyword evidence="1" id="KW-1133">Transmembrane helix</keyword>
<organism evidence="2 3">
    <name type="scientific">Galdieria partita</name>
    <dbReference type="NCBI Taxonomy" id="83374"/>
    <lineage>
        <taxon>Eukaryota</taxon>
        <taxon>Rhodophyta</taxon>
        <taxon>Bangiophyceae</taxon>
        <taxon>Galdieriales</taxon>
        <taxon>Galdieriaceae</taxon>
        <taxon>Galdieria</taxon>
    </lineage>
</organism>
<gene>
    <name evidence="2" type="ORF">GpartN1_g1533.t1</name>
</gene>